<dbReference type="InterPro" id="IPR050261">
    <property type="entry name" value="FrsA_esterase"/>
</dbReference>
<name>A0ABW4YH17_9BACL</name>
<gene>
    <name evidence="1" type="ORF">ACFSJH_04430</name>
</gene>
<dbReference type="Pfam" id="PF12715">
    <property type="entry name" value="Abhydrolase_7"/>
    <property type="match status" value="1"/>
</dbReference>
<dbReference type="Gene3D" id="3.40.50.1820">
    <property type="entry name" value="alpha/beta hydrolase"/>
    <property type="match status" value="1"/>
</dbReference>
<dbReference type="InterPro" id="IPR025890">
    <property type="entry name" value="Abhydrolase_bac"/>
</dbReference>
<evidence type="ECO:0000313" key="2">
    <source>
        <dbReference type="Proteomes" id="UP001597362"/>
    </source>
</evidence>
<dbReference type="EMBL" id="JBHUHO010000011">
    <property type="protein sequence ID" value="MFD2114982.1"/>
    <property type="molecule type" value="Genomic_DNA"/>
</dbReference>
<sequence length="352" mass="39139">MWNPDSFLEYLYTQFANERNDKLQNGLINDALETGVQREELKNRLQQSLGNFSQWRTALEPIVLERVEYEDYVQERVELGTAIGLRMPAYVLIPKSVMNSNNHATSAVLAIHGHGSGSCEVVGLDADGNPILDDRNPNHRFAVQMVKRGHVVLAPELVGMGGRKLSRDQGANNKNSCQPMSGHLLMYGLSLVGLRVFEMQCALDYLSTRPEVNSARIGCIGFSGGATVAAYTAALDQRIKAVVLCAFANTYKGSILAVNHCIDNYLPNVLQYAELPQLLGLIAPRPLYLESGDQDTIFPKHSFLQTVEQLKSYYAKENPEKLQYDLFAGSHEVNGKYSFSWLHSILISETVL</sequence>
<dbReference type="EC" id="3.1.-.-" evidence="1"/>
<dbReference type="InterPro" id="IPR029058">
    <property type="entry name" value="AB_hydrolase_fold"/>
</dbReference>
<protein>
    <submittedName>
        <fullName evidence="1">Dienelactone hydrolase family protein</fullName>
        <ecNumber evidence="1">3.1.-.-</ecNumber>
    </submittedName>
</protein>
<dbReference type="RefSeq" id="WP_377770009.1">
    <property type="nucleotide sequence ID" value="NZ_JBHUHO010000011.1"/>
</dbReference>
<proteinExistence type="predicted"/>
<comment type="caution">
    <text evidence="1">The sequence shown here is derived from an EMBL/GenBank/DDBJ whole genome shotgun (WGS) entry which is preliminary data.</text>
</comment>
<evidence type="ECO:0000313" key="1">
    <source>
        <dbReference type="EMBL" id="MFD2114982.1"/>
    </source>
</evidence>
<dbReference type="GO" id="GO:0016787">
    <property type="term" value="F:hydrolase activity"/>
    <property type="evidence" value="ECO:0007669"/>
    <property type="project" value="UniProtKB-KW"/>
</dbReference>
<reference evidence="2" key="1">
    <citation type="journal article" date="2019" name="Int. J. Syst. Evol. Microbiol.">
        <title>The Global Catalogue of Microorganisms (GCM) 10K type strain sequencing project: providing services to taxonomists for standard genome sequencing and annotation.</title>
        <authorList>
            <consortium name="The Broad Institute Genomics Platform"/>
            <consortium name="The Broad Institute Genome Sequencing Center for Infectious Disease"/>
            <person name="Wu L."/>
            <person name="Ma J."/>
        </authorList>
    </citation>
    <scope>NUCLEOTIDE SEQUENCE [LARGE SCALE GENOMIC DNA]</scope>
    <source>
        <strain evidence="2">GH52</strain>
    </source>
</reference>
<organism evidence="1 2">
    <name type="scientific">Paenibacillus yanchengensis</name>
    <dbReference type="NCBI Taxonomy" id="2035833"/>
    <lineage>
        <taxon>Bacteria</taxon>
        <taxon>Bacillati</taxon>
        <taxon>Bacillota</taxon>
        <taxon>Bacilli</taxon>
        <taxon>Bacillales</taxon>
        <taxon>Paenibacillaceae</taxon>
        <taxon>Paenibacillus</taxon>
    </lineage>
</organism>
<dbReference type="PANTHER" id="PTHR22946:SF8">
    <property type="entry name" value="ACETYL XYLAN ESTERASE DOMAIN-CONTAINING PROTEIN"/>
    <property type="match status" value="1"/>
</dbReference>
<keyword evidence="2" id="KW-1185">Reference proteome</keyword>
<dbReference type="Proteomes" id="UP001597362">
    <property type="component" value="Unassembled WGS sequence"/>
</dbReference>
<dbReference type="PANTHER" id="PTHR22946">
    <property type="entry name" value="DIENELACTONE HYDROLASE DOMAIN-CONTAINING PROTEIN-RELATED"/>
    <property type="match status" value="1"/>
</dbReference>
<dbReference type="SUPFAM" id="SSF53474">
    <property type="entry name" value="alpha/beta-Hydrolases"/>
    <property type="match status" value="1"/>
</dbReference>
<accession>A0ABW4YH17</accession>
<keyword evidence="1" id="KW-0378">Hydrolase</keyword>